<evidence type="ECO:0000256" key="3">
    <source>
        <dbReference type="ARBA" id="ARBA00006113"/>
    </source>
</evidence>
<evidence type="ECO:0000256" key="10">
    <source>
        <dbReference type="ARBA" id="ARBA00022723"/>
    </source>
</evidence>
<dbReference type="PROSITE" id="PS51007">
    <property type="entry name" value="CYTC"/>
    <property type="match status" value="2"/>
</dbReference>
<keyword evidence="5 19" id="KW-1003">Cell membrane</keyword>
<evidence type="ECO:0000313" key="25">
    <source>
        <dbReference type="Proteomes" id="UP000199600"/>
    </source>
</evidence>
<comment type="function">
    <text evidence="19">C-type cytochrome. Part of the cbb3-type cytochrome c oxidase complex.</text>
</comment>
<accession>A0A1A8XYP0</accession>
<evidence type="ECO:0000256" key="17">
    <source>
        <dbReference type="ARBA" id="ARBA00023065"/>
    </source>
</evidence>
<gene>
    <name evidence="24" type="primary">ccoP</name>
    <name evidence="24" type="ORF">PROAA_3480001</name>
</gene>
<keyword evidence="13 19" id="KW-0249">Electron transport</keyword>
<evidence type="ECO:0000256" key="11">
    <source>
        <dbReference type="ARBA" id="ARBA00022737"/>
    </source>
</evidence>
<keyword evidence="16 19" id="KW-0408">Iron</keyword>
<comment type="cofactor">
    <cofactor evidence="19 21">
        <name>heme c</name>
        <dbReference type="ChEBI" id="CHEBI:61717"/>
    </cofactor>
    <text evidence="19 21">Binds 2 heme C groups per subunit.</text>
</comment>
<evidence type="ECO:0000259" key="23">
    <source>
        <dbReference type="PROSITE" id="PS51007"/>
    </source>
</evidence>
<evidence type="ECO:0000256" key="1">
    <source>
        <dbReference type="ARBA" id="ARBA00004533"/>
    </source>
</evidence>
<dbReference type="PIRSF" id="PIRSF000006">
    <property type="entry name" value="Cbb3-Cox_fixP"/>
    <property type="match status" value="1"/>
</dbReference>
<dbReference type="Pfam" id="PF14715">
    <property type="entry name" value="FixP_N"/>
    <property type="match status" value="1"/>
</dbReference>
<feature type="binding site" description="covalent" evidence="21">
    <location>
        <position position="236"/>
    </location>
    <ligand>
        <name>heme c</name>
        <dbReference type="ChEBI" id="CHEBI:61717"/>
        <label>2</label>
    </ligand>
</feature>
<dbReference type="GO" id="GO:1902600">
    <property type="term" value="P:proton transmembrane transport"/>
    <property type="evidence" value="ECO:0007669"/>
    <property type="project" value="UniProtKB-KW"/>
</dbReference>
<evidence type="ECO:0000256" key="12">
    <source>
        <dbReference type="ARBA" id="ARBA00022781"/>
    </source>
</evidence>
<evidence type="ECO:0000256" key="15">
    <source>
        <dbReference type="ARBA" id="ARBA00023002"/>
    </source>
</evidence>
<feature type="binding site" description="axial binding residue" evidence="20">
    <location>
        <position position="189"/>
    </location>
    <ligand>
        <name>heme c</name>
        <dbReference type="ChEBI" id="CHEBI:61717"/>
        <label>2</label>
    </ligand>
    <ligandPart>
        <name>Fe</name>
        <dbReference type="ChEBI" id="CHEBI:18248"/>
    </ligandPart>
</feature>
<proteinExistence type="inferred from homology"/>
<dbReference type="GO" id="GO:0020037">
    <property type="term" value="F:heme binding"/>
    <property type="evidence" value="ECO:0007669"/>
    <property type="project" value="InterPro"/>
</dbReference>
<organism evidence="24 25">
    <name type="scientific">Candidatus Propionivibrio aalborgensis</name>
    <dbReference type="NCBI Taxonomy" id="1860101"/>
    <lineage>
        <taxon>Bacteria</taxon>
        <taxon>Pseudomonadati</taxon>
        <taxon>Pseudomonadota</taxon>
        <taxon>Betaproteobacteria</taxon>
        <taxon>Rhodocyclales</taxon>
        <taxon>Rhodocyclaceae</taxon>
        <taxon>Propionivibrio</taxon>
    </lineage>
</organism>
<feature type="transmembrane region" description="Helical" evidence="22">
    <location>
        <begin position="63"/>
        <end position="82"/>
    </location>
</feature>
<dbReference type="Gene3D" id="6.10.280.130">
    <property type="match status" value="1"/>
</dbReference>
<keyword evidence="10 19" id="KW-0479">Metal-binding</keyword>
<comment type="subunit">
    <text evidence="19">Component of the cbb3-type cytochrome c oxidase.</text>
</comment>
<dbReference type="InterPro" id="IPR032858">
    <property type="entry name" value="CcoP_N"/>
</dbReference>
<keyword evidence="25" id="KW-1185">Reference proteome</keyword>
<sequence>MSDFVNEFWNWYVILGVLVSILACGVVLWMQSIHHPSHEQTTDTTGHVWDETLEEFNNPLPKWWMWLFYATVVFALIYAVLYPTLGGFQGVFGWSTAGEHQKEVKSVEDKVKPLFDNYLKMDLKAVAADQKAMEMSGRLYQTYCMQCHGATAQGSRDQGFPNLTDADWQWGGEPAQIVETITNGRMGMMPAYGGNPDAIGGEAGAKEVANYVRSLSGLSNDSALSAKGKTKYETVCSACHGQDGKGMQALGAPNLTDKSWLYGSSEAKIVETITQGRANQMPPWKDFLGEAKIHLLSAYILNLGAGANKQ</sequence>
<protein>
    <recommendedName>
        <fullName evidence="19">Cbb3-type cytochrome c oxidase subunit</fullName>
    </recommendedName>
</protein>
<feature type="binding site" description="axial binding residue" evidence="20">
    <location>
        <position position="281"/>
    </location>
    <ligand>
        <name>heme c</name>
        <dbReference type="ChEBI" id="CHEBI:61717"/>
        <label>1</label>
    </ligand>
    <ligandPart>
        <name>Fe</name>
        <dbReference type="ChEBI" id="CHEBI:18248"/>
    </ligandPart>
</feature>
<dbReference type="GO" id="GO:0016491">
    <property type="term" value="F:oxidoreductase activity"/>
    <property type="evidence" value="ECO:0007669"/>
    <property type="project" value="UniProtKB-KW"/>
</dbReference>
<keyword evidence="18 19" id="KW-0472">Membrane</keyword>
<comment type="subcellular location">
    <subcellularLocation>
        <location evidence="1 19">Cell inner membrane</location>
    </subcellularLocation>
</comment>
<reference evidence="24 25" key="1">
    <citation type="submission" date="2016-06" db="EMBL/GenBank/DDBJ databases">
        <authorList>
            <person name="Kjaerup R.B."/>
            <person name="Dalgaard T.S."/>
            <person name="Juul-Madsen H.R."/>
        </authorList>
    </citation>
    <scope>NUCLEOTIDE SEQUENCE [LARGE SCALE GENOMIC DNA]</scope>
    <source>
        <strain evidence="24">2</strain>
    </source>
</reference>
<dbReference type="AlphaFoldDB" id="A0A1A8XYP0"/>
<name>A0A1A8XYP0_9RHOO</name>
<keyword evidence="7 19" id="KW-0349">Heme</keyword>
<keyword evidence="9 22" id="KW-0812">Transmembrane</keyword>
<dbReference type="GO" id="GO:0009055">
    <property type="term" value="F:electron transfer activity"/>
    <property type="evidence" value="ECO:0007669"/>
    <property type="project" value="InterPro"/>
</dbReference>
<evidence type="ECO:0000256" key="6">
    <source>
        <dbReference type="ARBA" id="ARBA00022519"/>
    </source>
</evidence>
<dbReference type="InterPro" id="IPR038414">
    <property type="entry name" value="CcoP_N_sf"/>
</dbReference>
<comment type="pathway">
    <text evidence="2 19">Energy metabolism; oxidative phosphorylation.</text>
</comment>
<feature type="transmembrane region" description="Helical" evidence="22">
    <location>
        <begin position="12"/>
        <end position="30"/>
    </location>
</feature>
<dbReference type="Gene3D" id="1.10.760.10">
    <property type="entry name" value="Cytochrome c-like domain"/>
    <property type="match status" value="2"/>
</dbReference>
<dbReference type="Pfam" id="PF13442">
    <property type="entry name" value="Cytochrome_CBB3"/>
    <property type="match status" value="2"/>
</dbReference>
<feature type="binding site" description="axial binding residue" evidence="20">
    <location>
        <position position="148"/>
    </location>
    <ligand>
        <name>heme c</name>
        <dbReference type="ChEBI" id="CHEBI:61717"/>
        <label>1</label>
    </ligand>
    <ligandPart>
        <name>Fe</name>
        <dbReference type="ChEBI" id="CHEBI:18248"/>
    </ligandPart>
</feature>
<evidence type="ECO:0000256" key="5">
    <source>
        <dbReference type="ARBA" id="ARBA00022475"/>
    </source>
</evidence>
<dbReference type="InterPro" id="IPR004678">
    <property type="entry name" value="Cyt_c_oxidase_cbb3_su3"/>
</dbReference>
<keyword evidence="15 19" id="KW-0560">Oxidoreductase</keyword>
<keyword evidence="11" id="KW-0677">Repeat</keyword>
<evidence type="ECO:0000256" key="20">
    <source>
        <dbReference type="PIRSR" id="PIRSR000006-1"/>
    </source>
</evidence>
<keyword evidence="8 19" id="KW-0679">Respiratory chain</keyword>
<dbReference type="InterPro" id="IPR050597">
    <property type="entry name" value="Cytochrome_c_Oxidase_Subunit"/>
</dbReference>
<dbReference type="NCBIfam" id="TIGR00782">
    <property type="entry name" value="ccoP"/>
    <property type="match status" value="1"/>
</dbReference>
<dbReference type="EMBL" id="FLQY01000277">
    <property type="protein sequence ID" value="SBT09816.1"/>
    <property type="molecule type" value="Genomic_DNA"/>
</dbReference>
<dbReference type="Proteomes" id="UP000199600">
    <property type="component" value="Unassembled WGS sequence"/>
</dbReference>
<evidence type="ECO:0000256" key="8">
    <source>
        <dbReference type="ARBA" id="ARBA00022660"/>
    </source>
</evidence>
<evidence type="ECO:0000256" key="18">
    <source>
        <dbReference type="ARBA" id="ARBA00023136"/>
    </source>
</evidence>
<keyword evidence="12 19" id="KW-0375">Hydrogen ion transport</keyword>
<dbReference type="SUPFAM" id="SSF46626">
    <property type="entry name" value="Cytochrome c"/>
    <property type="match status" value="2"/>
</dbReference>
<evidence type="ECO:0000256" key="22">
    <source>
        <dbReference type="SAM" id="Phobius"/>
    </source>
</evidence>
<dbReference type="PANTHER" id="PTHR33751">
    <property type="entry name" value="CBB3-TYPE CYTOCHROME C OXIDASE SUBUNIT FIXP"/>
    <property type="match status" value="1"/>
</dbReference>
<feature type="binding site" description="covalent" evidence="21">
    <location>
        <position position="144"/>
    </location>
    <ligand>
        <name>heme c</name>
        <dbReference type="ChEBI" id="CHEBI:61717"/>
        <label>1</label>
    </ligand>
</feature>
<comment type="similarity">
    <text evidence="3 19">Belongs to the CcoP / FixP family.</text>
</comment>
<keyword evidence="17 19" id="KW-0406">Ion transport</keyword>
<evidence type="ECO:0000256" key="7">
    <source>
        <dbReference type="ARBA" id="ARBA00022617"/>
    </source>
</evidence>
<dbReference type="GO" id="GO:0006119">
    <property type="term" value="P:oxidative phosphorylation"/>
    <property type="evidence" value="ECO:0007669"/>
    <property type="project" value="UniProtKB-UniPathway"/>
</dbReference>
<evidence type="ECO:0000256" key="13">
    <source>
        <dbReference type="ARBA" id="ARBA00022982"/>
    </source>
</evidence>
<feature type="binding site" description="covalent" evidence="21">
    <location>
        <position position="239"/>
    </location>
    <ligand>
        <name>heme c</name>
        <dbReference type="ChEBI" id="CHEBI:61717"/>
        <label>2</label>
    </ligand>
</feature>
<keyword evidence="6 19" id="KW-0997">Cell inner membrane</keyword>
<keyword evidence="14 22" id="KW-1133">Transmembrane helix</keyword>
<evidence type="ECO:0000313" key="24">
    <source>
        <dbReference type="EMBL" id="SBT09816.1"/>
    </source>
</evidence>
<evidence type="ECO:0000256" key="9">
    <source>
        <dbReference type="ARBA" id="ARBA00022692"/>
    </source>
</evidence>
<feature type="binding site" description="covalent" evidence="21">
    <location>
        <position position="147"/>
    </location>
    <ligand>
        <name>heme c</name>
        <dbReference type="ChEBI" id="CHEBI:61717"/>
        <label>1</label>
    </ligand>
</feature>
<evidence type="ECO:0000256" key="4">
    <source>
        <dbReference type="ARBA" id="ARBA00022448"/>
    </source>
</evidence>
<evidence type="ECO:0000256" key="21">
    <source>
        <dbReference type="PIRSR" id="PIRSR000006-2"/>
    </source>
</evidence>
<feature type="domain" description="Cytochrome c" evidence="23">
    <location>
        <begin position="131"/>
        <end position="216"/>
    </location>
</feature>
<dbReference type="PANTHER" id="PTHR33751:SF1">
    <property type="entry name" value="CBB3-TYPE CYTOCHROME C OXIDASE SUBUNIT FIXP"/>
    <property type="match status" value="1"/>
</dbReference>
<evidence type="ECO:0000256" key="16">
    <source>
        <dbReference type="ARBA" id="ARBA00023004"/>
    </source>
</evidence>
<dbReference type="RefSeq" id="WP_186411735.1">
    <property type="nucleotide sequence ID" value="NZ_FLQY01000277.1"/>
</dbReference>
<dbReference type="GO" id="GO:0005886">
    <property type="term" value="C:plasma membrane"/>
    <property type="evidence" value="ECO:0007669"/>
    <property type="project" value="UniProtKB-SubCell"/>
</dbReference>
<feature type="binding site" description="axial binding residue" evidence="20">
    <location>
        <position position="240"/>
    </location>
    <ligand>
        <name>heme c</name>
        <dbReference type="ChEBI" id="CHEBI:61717"/>
        <label>2</label>
    </ligand>
    <ligandPart>
        <name>Fe</name>
        <dbReference type="ChEBI" id="CHEBI:18248"/>
    </ligandPart>
</feature>
<evidence type="ECO:0000256" key="14">
    <source>
        <dbReference type="ARBA" id="ARBA00022989"/>
    </source>
</evidence>
<dbReference type="UniPathway" id="UPA00705"/>
<keyword evidence="4 19" id="KW-0813">Transport</keyword>
<evidence type="ECO:0000256" key="2">
    <source>
        <dbReference type="ARBA" id="ARBA00004673"/>
    </source>
</evidence>
<dbReference type="InterPro" id="IPR009056">
    <property type="entry name" value="Cyt_c-like_dom"/>
</dbReference>
<feature type="domain" description="Cytochrome c" evidence="23">
    <location>
        <begin position="223"/>
        <end position="304"/>
    </location>
</feature>
<dbReference type="InterPro" id="IPR036909">
    <property type="entry name" value="Cyt_c-like_dom_sf"/>
</dbReference>
<evidence type="ECO:0000256" key="19">
    <source>
        <dbReference type="PIRNR" id="PIRNR000006"/>
    </source>
</evidence>
<dbReference type="GO" id="GO:0046872">
    <property type="term" value="F:metal ion binding"/>
    <property type="evidence" value="ECO:0007669"/>
    <property type="project" value="UniProtKB-KW"/>
</dbReference>